<evidence type="ECO:0000256" key="1">
    <source>
        <dbReference type="SAM" id="Phobius"/>
    </source>
</evidence>
<feature type="transmembrane region" description="Helical" evidence="1">
    <location>
        <begin position="233"/>
        <end position="250"/>
    </location>
</feature>
<feature type="transmembrane region" description="Helical" evidence="1">
    <location>
        <begin position="43"/>
        <end position="63"/>
    </location>
</feature>
<dbReference type="PANTHER" id="PTHR37422:SF13">
    <property type="entry name" value="LIPOPOLYSACCHARIDE BIOSYNTHESIS PROTEIN PA4999-RELATED"/>
    <property type="match status" value="1"/>
</dbReference>
<feature type="transmembrane region" description="Helical" evidence="1">
    <location>
        <begin position="131"/>
        <end position="152"/>
    </location>
</feature>
<feature type="transmembrane region" description="Helical" evidence="1">
    <location>
        <begin position="301"/>
        <end position="326"/>
    </location>
</feature>
<reference evidence="2 3" key="1">
    <citation type="submission" date="2016-10" db="EMBL/GenBank/DDBJ databases">
        <authorList>
            <person name="Varghese N."/>
            <person name="Submissions S."/>
        </authorList>
    </citation>
    <scope>NUCLEOTIDE SEQUENCE [LARGE SCALE GENOMIC DNA]</scope>
    <source>
        <strain evidence="2 3">BS2777</strain>
    </source>
</reference>
<feature type="transmembrane region" description="Helical" evidence="1">
    <location>
        <begin position="347"/>
        <end position="367"/>
    </location>
</feature>
<sequence length="393" mass="43451">MSTTITPTKIEKFAVLAFVLLFPGAFFYHVGTGIGYIPHVLGGYISFVGAALLSVFLAHSAIATMKDKKVKKYDLHFYAFMLLFGSISAISYINGYHVENAQSNFLLFINLLVCFYIFKSINITDETFKKTVTVSTLLMSATILYLSTGGRFSIELLSETPESVASYQTFAIAYICPLALTIGKTKSRLYRNVFFALGMICLYLNSARSEFVGLVIFFLVFEASASKYRIVTPIVAIALAAIALVAVASIDPEMADNRITQLMDLSKDESSNVRDEISREGFEKILESPVFGDYGNYEPGYYIHNILSAWQELGIFGFVYFLLLIYSPTKRFAVNALIYGDRSRGTALCLGMLAATIVLLIFGKYFAYPLVAVALGMASSEFKSRSAIVRQPA</sequence>
<dbReference type="AlphaFoldDB" id="A0AAE8HAE8"/>
<evidence type="ECO:0000313" key="3">
    <source>
        <dbReference type="Proteomes" id="UP000182085"/>
    </source>
</evidence>
<dbReference type="Proteomes" id="UP000182085">
    <property type="component" value="Chromosome I"/>
</dbReference>
<evidence type="ECO:0000313" key="2">
    <source>
        <dbReference type="EMBL" id="SDU98019.1"/>
    </source>
</evidence>
<organism evidence="2 3">
    <name type="scientific">Pseudomonas rhodesiae</name>
    <dbReference type="NCBI Taxonomy" id="76760"/>
    <lineage>
        <taxon>Bacteria</taxon>
        <taxon>Pseudomonadati</taxon>
        <taxon>Pseudomonadota</taxon>
        <taxon>Gammaproteobacteria</taxon>
        <taxon>Pseudomonadales</taxon>
        <taxon>Pseudomonadaceae</taxon>
        <taxon>Pseudomonas</taxon>
    </lineage>
</organism>
<keyword evidence="3" id="KW-1185">Reference proteome</keyword>
<feature type="transmembrane region" description="Helical" evidence="1">
    <location>
        <begin position="75"/>
        <end position="95"/>
    </location>
</feature>
<dbReference type="EMBL" id="LT629801">
    <property type="protein sequence ID" value="SDU98019.1"/>
    <property type="molecule type" value="Genomic_DNA"/>
</dbReference>
<keyword evidence="1" id="KW-0472">Membrane</keyword>
<dbReference type="InterPro" id="IPR051533">
    <property type="entry name" value="WaaL-like"/>
</dbReference>
<dbReference type="GO" id="GO:0016874">
    <property type="term" value="F:ligase activity"/>
    <property type="evidence" value="ECO:0007669"/>
    <property type="project" value="UniProtKB-KW"/>
</dbReference>
<proteinExistence type="predicted"/>
<feature type="transmembrane region" description="Helical" evidence="1">
    <location>
        <begin position="101"/>
        <end position="119"/>
    </location>
</feature>
<keyword evidence="2" id="KW-0436">Ligase</keyword>
<keyword evidence="1" id="KW-0812">Transmembrane</keyword>
<feature type="transmembrane region" description="Helical" evidence="1">
    <location>
        <begin position="12"/>
        <end position="31"/>
    </location>
</feature>
<dbReference type="RefSeq" id="WP_083377851.1">
    <property type="nucleotide sequence ID" value="NZ_BAAAEG010000001.1"/>
</dbReference>
<keyword evidence="1" id="KW-1133">Transmembrane helix</keyword>
<dbReference type="PANTHER" id="PTHR37422">
    <property type="entry name" value="TEICHURONIC ACID BIOSYNTHESIS PROTEIN TUAE"/>
    <property type="match status" value="1"/>
</dbReference>
<feature type="transmembrane region" description="Helical" evidence="1">
    <location>
        <begin position="164"/>
        <end position="182"/>
    </location>
</feature>
<name>A0AAE8HAE8_9PSED</name>
<gene>
    <name evidence="2" type="ORF">SAMN04490209_1435</name>
</gene>
<protein>
    <submittedName>
        <fullName evidence="2">O-antigen ligase</fullName>
    </submittedName>
</protein>
<accession>A0AAE8HAE8</accession>